<dbReference type="STRING" id="413434.SAMN04488132_106141"/>
<keyword evidence="1" id="KW-0812">Transmembrane</keyword>
<proteinExistence type="predicted"/>
<sequence>MICTLTIVRYPRWLGWAGLLSMALFRLPLLSGKDKGFSKLMGCGKNGTFSKMPDWRQWAVLHTRTSTPSFITAWWRFFRCKVWQLELEPIEGHGSWNGKTVFGALQRETGYEGPVAVLTRATIRLSALKRFWQHVQGVSDVMQQAEGFVTSVGIGEVPWIRQATFSIWESKAAMKAFAYRMREHAAVVTATRKEKWYSEDLFVRFRIHSSTGGL</sequence>
<name>A0A1T4PP73_9BACT</name>
<accession>A0A1T4PP73</accession>
<organism evidence="2 3">
    <name type="scientific">Sediminibacterium ginsengisoli</name>
    <dbReference type="NCBI Taxonomy" id="413434"/>
    <lineage>
        <taxon>Bacteria</taxon>
        <taxon>Pseudomonadati</taxon>
        <taxon>Bacteroidota</taxon>
        <taxon>Chitinophagia</taxon>
        <taxon>Chitinophagales</taxon>
        <taxon>Chitinophagaceae</taxon>
        <taxon>Sediminibacterium</taxon>
    </lineage>
</organism>
<keyword evidence="3" id="KW-1185">Reference proteome</keyword>
<keyword evidence="1" id="KW-0472">Membrane</keyword>
<dbReference type="Proteomes" id="UP000190888">
    <property type="component" value="Unassembled WGS sequence"/>
</dbReference>
<gene>
    <name evidence="2" type="ORF">SAMN04488132_106141</name>
</gene>
<evidence type="ECO:0000256" key="1">
    <source>
        <dbReference type="SAM" id="Phobius"/>
    </source>
</evidence>
<dbReference type="CDD" id="cd21650">
    <property type="entry name" value="CrtA-like"/>
    <property type="match status" value="1"/>
</dbReference>
<dbReference type="OrthoDB" id="1122317at2"/>
<dbReference type="InterPro" id="IPR049574">
    <property type="entry name" value="CrtA-like"/>
</dbReference>
<evidence type="ECO:0000313" key="3">
    <source>
        <dbReference type="Proteomes" id="UP000190888"/>
    </source>
</evidence>
<evidence type="ECO:0000313" key="2">
    <source>
        <dbReference type="EMBL" id="SJZ93332.1"/>
    </source>
</evidence>
<keyword evidence="1" id="KW-1133">Transmembrane helix</keyword>
<dbReference type="AlphaFoldDB" id="A0A1T4PP73"/>
<dbReference type="EMBL" id="FUWH01000006">
    <property type="protein sequence ID" value="SJZ93332.1"/>
    <property type="molecule type" value="Genomic_DNA"/>
</dbReference>
<feature type="transmembrane region" description="Helical" evidence="1">
    <location>
        <begin position="13"/>
        <end position="31"/>
    </location>
</feature>
<dbReference type="RefSeq" id="WP_078831715.1">
    <property type="nucleotide sequence ID" value="NZ_FUWH01000006.1"/>
</dbReference>
<protein>
    <recommendedName>
        <fullName evidence="4">Spheroidene monooxygenase</fullName>
    </recommendedName>
</protein>
<evidence type="ECO:0008006" key="4">
    <source>
        <dbReference type="Google" id="ProtNLM"/>
    </source>
</evidence>
<reference evidence="2 3" key="1">
    <citation type="submission" date="2017-02" db="EMBL/GenBank/DDBJ databases">
        <authorList>
            <person name="Peterson S.W."/>
        </authorList>
    </citation>
    <scope>NUCLEOTIDE SEQUENCE [LARGE SCALE GENOMIC DNA]</scope>
    <source>
        <strain evidence="2 3">DSM 22335</strain>
    </source>
</reference>